<keyword evidence="1" id="KW-0812">Transmembrane</keyword>
<keyword evidence="1" id="KW-0472">Membrane</keyword>
<accession>A0A139XA33</accession>
<dbReference type="AlphaFoldDB" id="A0A139XA33"/>
<protein>
    <submittedName>
        <fullName evidence="2">Uncharacterized protein</fullName>
    </submittedName>
</protein>
<evidence type="ECO:0000313" key="3">
    <source>
        <dbReference type="Proteomes" id="UP000076925"/>
    </source>
</evidence>
<dbReference type="EMBL" id="ANNX02000020">
    <property type="protein sequence ID" value="KYC41503.1"/>
    <property type="molecule type" value="Genomic_DNA"/>
</dbReference>
<organism evidence="2 3">
    <name type="scientific">Scytonema hofmannii PCC 7110</name>
    <dbReference type="NCBI Taxonomy" id="128403"/>
    <lineage>
        <taxon>Bacteria</taxon>
        <taxon>Bacillati</taxon>
        <taxon>Cyanobacteriota</taxon>
        <taxon>Cyanophyceae</taxon>
        <taxon>Nostocales</taxon>
        <taxon>Scytonemataceae</taxon>
        <taxon>Scytonema</taxon>
    </lineage>
</organism>
<name>A0A139XA33_9CYAN</name>
<sequence>MNQKGDFTTKILKKAEFAENDLALLLQNLLLSYFIFTLFNHYPAQLVQHGGNQANIHSDLKI</sequence>
<evidence type="ECO:0000313" key="2">
    <source>
        <dbReference type="EMBL" id="KYC41503.1"/>
    </source>
</evidence>
<evidence type="ECO:0000256" key="1">
    <source>
        <dbReference type="SAM" id="Phobius"/>
    </source>
</evidence>
<reference evidence="2 3" key="1">
    <citation type="journal article" date="2013" name="Genome Biol. Evol.">
        <title>Genomes of Stigonematalean cyanobacteria (subsection V) and the evolution of oxygenic photosynthesis from prokaryotes to plastids.</title>
        <authorList>
            <person name="Dagan T."/>
            <person name="Roettger M."/>
            <person name="Stucken K."/>
            <person name="Landan G."/>
            <person name="Koch R."/>
            <person name="Major P."/>
            <person name="Gould S.B."/>
            <person name="Goremykin V.V."/>
            <person name="Rippka R."/>
            <person name="Tandeau de Marsac N."/>
            <person name="Gugger M."/>
            <person name="Lockhart P.J."/>
            <person name="Allen J.F."/>
            <person name="Brune I."/>
            <person name="Maus I."/>
            <person name="Puhler A."/>
            <person name="Martin W.F."/>
        </authorList>
    </citation>
    <scope>NUCLEOTIDE SEQUENCE [LARGE SCALE GENOMIC DNA]</scope>
    <source>
        <strain evidence="2 3">PCC 7110</strain>
    </source>
</reference>
<comment type="caution">
    <text evidence="2">The sequence shown here is derived from an EMBL/GenBank/DDBJ whole genome shotgun (WGS) entry which is preliminary data.</text>
</comment>
<dbReference type="STRING" id="128403.WA1_15720"/>
<feature type="transmembrane region" description="Helical" evidence="1">
    <location>
        <begin position="21"/>
        <end position="39"/>
    </location>
</feature>
<dbReference type="Proteomes" id="UP000076925">
    <property type="component" value="Unassembled WGS sequence"/>
</dbReference>
<proteinExistence type="predicted"/>
<gene>
    <name evidence="2" type="ORF">WA1_15720</name>
</gene>
<keyword evidence="3" id="KW-1185">Reference proteome</keyword>
<keyword evidence="1" id="KW-1133">Transmembrane helix</keyword>